<comment type="function">
    <text evidence="1 10">Catalyzes the reversible adenylation of nicotinate mononucleotide (NaMN) to nicotinic acid adenine dinucleotide (NaAD).</text>
</comment>
<keyword evidence="7 10" id="KW-0067">ATP-binding</keyword>
<dbReference type="PANTHER" id="PTHR39321:SF3">
    <property type="entry name" value="PHOSPHOPANTETHEINE ADENYLYLTRANSFERASE"/>
    <property type="match status" value="1"/>
</dbReference>
<dbReference type="InterPro" id="IPR004821">
    <property type="entry name" value="Cyt_trans-like"/>
</dbReference>
<protein>
    <recommendedName>
        <fullName evidence="10">Probable nicotinate-nucleotide adenylyltransferase</fullName>
        <ecNumber evidence="10">2.7.7.18</ecNumber>
    </recommendedName>
    <alternativeName>
        <fullName evidence="10">Deamido-NAD(+) diphosphorylase</fullName>
    </alternativeName>
    <alternativeName>
        <fullName evidence="10">Deamido-NAD(+) pyrophosphorylase</fullName>
    </alternativeName>
    <alternativeName>
        <fullName evidence="10">Nicotinate mononucleotide adenylyltransferase</fullName>
        <shortName evidence="10">NaMN adenylyltransferase</shortName>
    </alternativeName>
</protein>
<dbReference type="InterPro" id="IPR014729">
    <property type="entry name" value="Rossmann-like_a/b/a_fold"/>
</dbReference>
<gene>
    <name evidence="10" type="primary">nadD</name>
    <name evidence="12" type="ORF">BACPEC_00344</name>
</gene>
<evidence type="ECO:0000256" key="2">
    <source>
        <dbReference type="ARBA" id="ARBA00005019"/>
    </source>
</evidence>
<comment type="pathway">
    <text evidence="2 10">Cofactor biosynthesis; NAD(+) biosynthesis; deamido-NAD(+) from nicotinate D-ribonucleotide: step 1/1.</text>
</comment>
<dbReference type="NCBIfam" id="NF000840">
    <property type="entry name" value="PRK00071.1-3"/>
    <property type="match status" value="1"/>
</dbReference>
<sequence>MCCLRRNNRPTGIFGGTFNPIHLGHIALARQAYEELGLDKVIIMPSGNPPHKQGLTIASEYDRCNMVRLAIEDYPYMEFSDYEITHTGYSYSALTLTEFAKYYSNIYFIIGADSLFQLDTWYHPETVMKYSTIVAANRDMHAITELEAAVSSLEQRYNARIKLIHMNDVPISSSDIRRRIMSGMPVDGMVSASVAQYIKEHHLYSGSDIPE</sequence>
<reference evidence="12 13" key="2">
    <citation type="submission" date="2008-11" db="EMBL/GenBank/DDBJ databases">
        <authorList>
            <person name="Fulton L."/>
            <person name="Clifton S."/>
            <person name="Fulton B."/>
            <person name="Xu J."/>
            <person name="Minx P."/>
            <person name="Pepin K.H."/>
            <person name="Johnson M."/>
            <person name="Bhonagiri V."/>
            <person name="Nash W.E."/>
            <person name="Mardis E.R."/>
            <person name="Wilson R.K."/>
        </authorList>
    </citation>
    <scope>NUCLEOTIDE SEQUENCE [LARGE SCALE GENOMIC DNA]</scope>
    <source>
        <strain evidence="12 13">ATCC 43243</strain>
    </source>
</reference>
<evidence type="ECO:0000256" key="9">
    <source>
        <dbReference type="ARBA" id="ARBA00048721"/>
    </source>
</evidence>
<proteinExistence type="inferred from homology"/>
<dbReference type="AlphaFoldDB" id="B7ANU0"/>
<organism evidence="12 13">
    <name type="scientific">[Bacteroides] pectinophilus ATCC 43243</name>
    <dbReference type="NCBI Taxonomy" id="483218"/>
    <lineage>
        <taxon>Bacteria</taxon>
        <taxon>Bacillati</taxon>
        <taxon>Bacillota</taxon>
        <taxon>Clostridia</taxon>
        <taxon>Eubacteriales</taxon>
    </lineage>
</organism>
<dbReference type="GO" id="GO:0004515">
    <property type="term" value="F:nicotinate-nucleotide adenylyltransferase activity"/>
    <property type="evidence" value="ECO:0007669"/>
    <property type="project" value="UniProtKB-UniRule"/>
</dbReference>
<keyword evidence="5 10" id="KW-0548">Nucleotidyltransferase</keyword>
<dbReference type="Proteomes" id="UP000003136">
    <property type="component" value="Unassembled WGS sequence"/>
</dbReference>
<evidence type="ECO:0000313" key="12">
    <source>
        <dbReference type="EMBL" id="EEC58597.1"/>
    </source>
</evidence>
<dbReference type="HAMAP" id="MF_00244">
    <property type="entry name" value="NaMN_adenylyltr"/>
    <property type="match status" value="1"/>
</dbReference>
<keyword evidence="13" id="KW-1185">Reference proteome</keyword>
<evidence type="ECO:0000256" key="8">
    <source>
        <dbReference type="ARBA" id="ARBA00023027"/>
    </source>
</evidence>
<dbReference type="NCBIfam" id="TIGR00482">
    <property type="entry name" value="nicotinate (nicotinamide) nucleotide adenylyltransferase"/>
    <property type="match status" value="1"/>
</dbReference>
<dbReference type="HOGENOM" id="CLU_069765_0_1_9"/>
<evidence type="ECO:0000313" key="13">
    <source>
        <dbReference type="Proteomes" id="UP000003136"/>
    </source>
</evidence>
<evidence type="ECO:0000256" key="6">
    <source>
        <dbReference type="ARBA" id="ARBA00022741"/>
    </source>
</evidence>
<keyword evidence="3 10" id="KW-0662">Pyridine nucleotide biosynthesis</keyword>
<dbReference type="STRING" id="483218.BACPEC_00344"/>
<keyword evidence="4 10" id="KW-0808">Transferase</keyword>
<feature type="domain" description="Cytidyltransferase-like" evidence="11">
    <location>
        <begin position="13"/>
        <end position="179"/>
    </location>
</feature>
<evidence type="ECO:0000256" key="5">
    <source>
        <dbReference type="ARBA" id="ARBA00022695"/>
    </source>
</evidence>
<evidence type="ECO:0000256" key="3">
    <source>
        <dbReference type="ARBA" id="ARBA00022642"/>
    </source>
</evidence>
<evidence type="ECO:0000256" key="4">
    <source>
        <dbReference type="ARBA" id="ARBA00022679"/>
    </source>
</evidence>
<comment type="catalytic activity">
    <reaction evidence="9 10">
        <text>nicotinate beta-D-ribonucleotide + ATP + H(+) = deamido-NAD(+) + diphosphate</text>
        <dbReference type="Rhea" id="RHEA:22860"/>
        <dbReference type="ChEBI" id="CHEBI:15378"/>
        <dbReference type="ChEBI" id="CHEBI:30616"/>
        <dbReference type="ChEBI" id="CHEBI:33019"/>
        <dbReference type="ChEBI" id="CHEBI:57502"/>
        <dbReference type="ChEBI" id="CHEBI:58437"/>
        <dbReference type="EC" id="2.7.7.18"/>
    </reaction>
</comment>
<name>B7ANU0_9FIRM</name>
<reference evidence="12 13" key="1">
    <citation type="submission" date="2008-11" db="EMBL/GenBank/DDBJ databases">
        <title>Draft genome sequence of Bacteroides pectinophilus (ATCC 43243).</title>
        <authorList>
            <person name="Sudarsanam P."/>
            <person name="Ley R."/>
            <person name="Guruge J."/>
            <person name="Turnbaugh P.J."/>
            <person name="Mahowald M."/>
            <person name="Liep D."/>
            <person name="Gordon J."/>
        </authorList>
    </citation>
    <scope>NUCLEOTIDE SEQUENCE [LARGE SCALE GENOMIC DNA]</scope>
    <source>
        <strain evidence="12 13">ATCC 43243</strain>
    </source>
</reference>
<dbReference type="Gene3D" id="3.40.50.620">
    <property type="entry name" value="HUPs"/>
    <property type="match status" value="1"/>
</dbReference>
<evidence type="ECO:0000256" key="7">
    <source>
        <dbReference type="ARBA" id="ARBA00022840"/>
    </source>
</evidence>
<accession>B7ANU0</accession>
<dbReference type="EC" id="2.7.7.18" evidence="10"/>
<dbReference type="Pfam" id="PF01467">
    <property type="entry name" value="CTP_transf_like"/>
    <property type="match status" value="1"/>
</dbReference>
<evidence type="ECO:0000259" key="11">
    <source>
        <dbReference type="Pfam" id="PF01467"/>
    </source>
</evidence>
<dbReference type="EMBL" id="ABVQ01000033">
    <property type="protein sequence ID" value="EEC58597.1"/>
    <property type="molecule type" value="Genomic_DNA"/>
</dbReference>
<evidence type="ECO:0000256" key="10">
    <source>
        <dbReference type="HAMAP-Rule" id="MF_00244"/>
    </source>
</evidence>
<dbReference type="PANTHER" id="PTHR39321">
    <property type="entry name" value="NICOTINATE-NUCLEOTIDE ADENYLYLTRANSFERASE-RELATED"/>
    <property type="match status" value="1"/>
</dbReference>
<keyword evidence="8 10" id="KW-0520">NAD</keyword>
<dbReference type="NCBIfam" id="TIGR00125">
    <property type="entry name" value="cyt_tran_rel"/>
    <property type="match status" value="1"/>
</dbReference>
<keyword evidence="6 10" id="KW-0547">Nucleotide-binding</keyword>
<comment type="similarity">
    <text evidence="10">Belongs to the NadD family.</text>
</comment>
<dbReference type="SUPFAM" id="SSF52374">
    <property type="entry name" value="Nucleotidylyl transferase"/>
    <property type="match status" value="1"/>
</dbReference>
<evidence type="ECO:0000256" key="1">
    <source>
        <dbReference type="ARBA" id="ARBA00002324"/>
    </source>
</evidence>
<dbReference type="InterPro" id="IPR005248">
    <property type="entry name" value="NadD/NMNAT"/>
</dbReference>
<dbReference type="UniPathway" id="UPA00253">
    <property type="reaction ID" value="UER00332"/>
</dbReference>
<dbReference type="CDD" id="cd02165">
    <property type="entry name" value="NMNAT"/>
    <property type="match status" value="1"/>
</dbReference>
<dbReference type="eggNOG" id="COG1057">
    <property type="taxonomic scope" value="Bacteria"/>
</dbReference>
<dbReference type="GO" id="GO:0009435">
    <property type="term" value="P:NAD+ biosynthetic process"/>
    <property type="evidence" value="ECO:0007669"/>
    <property type="project" value="UniProtKB-UniRule"/>
</dbReference>
<dbReference type="GO" id="GO:0005524">
    <property type="term" value="F:ATP binding"/>
    <property type="evidence" value="ECO:0007669"/>
    <property type="project" value="UniProtKB-KW"/>
</dbReference>